<keyword evidence="3" id="KW-1185">Reference proteome</keyword>
<feature type="non-terminal residue" evidence="2">
    <location>
        <position position="1"/>
    </location>
</feature>
<dbReference type="Proteomes" id="UP000499080">
    <property type="component" value="Unassembled WGS sequence"/>
</dbReference>
<gene>
    <name evidence="2" type="ORF">AVEN_244592_1</name>
</gene>
<proteinExistence type="predicted"/>
<feature type="compositionally biased region" description="Basic and acidic residues" evidence="1">
    <location>
        <begin position="46"/>
        <end position="55"/>
    </location>
</feature>
<evidence type="ECO:0000313" key="2">
    <source>
        <dbReference type="EMBL" id="GBO18754.1"/>
    </source>
</evidence>
<name>A0A4Y2V2Z0_ARAVE</name>
<comment type="caution">
    <text evidence="2">The sequence shown here is derived from an EMBL/GenBank/DDBJ whole genome shotgun (WGS) entry which is preliminary data.</text>
</comment>
<sequence length="75" mass="8458">IWCEQRFPGAKREKLTRGSNCSETDQKAFNSHSSTMPPAYGTCEPIAERTMRDLSRSSSAIDQSTPLIIRRRGKL</sequence>
<dbReference type="AlphaFoldDB" id="A0A4Y2V2Z0"/>
<feature type="compositionally biased region" description="Polar residues" evidence="1">
    <location>
        <begin position="56"/>
        <end position="66"/>
    </location>
</feature>
<dbReference type="EMBL" id="BGPR01042357">
    <property type="protein sequence ID" value="GBO18754.1"/>
    <property type="molecule type" value="Genomic_DNA"/>
</dbReference>
<organism evidence="2 3">
    <name type="scientific">Araneus ventricosus</name>
    <name type="common">Orbweaver spider</name>
    <name type="synonym">Epeira ventricosa</name>
    <dbReference type="NCBI Taxonomy" id="182803"/>
    <lineage>
        <taxon>Eukaryota</taxon>
        <taxon>Metazoa</taxon>
        <taxon>Ecdysozoa</taxon>
        <taxon>Arthropoda</taxon>
        <taxon>Chelicerata</taxon>
        <taxon>Arachnida</taxon>
        <taxon>Araneae</taxon>
        <taxon>Araneomorphae</taxon>
        <taxon>Entelegynae</taxon>
        <taxon>Araneoidea</taxon>
        <taxon>Araneidae</taxon>
        <taxon>Araneus</taxon>
    </lineage>
</organism>
<feature type="region of interest" description="Disordered" evidence="1">
    <location>
        <begin position="13"/>
        <end position="75"/>
    </location>
</feature>
<evidence type="ECO:0000313" key="3">
    <source>
        <dbReference type="Proteomes" id="UP000499080"/>
    </source>
</evidence>
<reference evidence="2 3" key="1">
    <citation type="journal article" date="2019" name="Sci. Rep.">
        <title>Orb-weaving spider Araneus ventricosus genome elucidates the spidroin gene catalogue.</title>
        <authorList>
            <person name="Kono N."/>
            <person name="Nakamura H."/>
            <person name="Ohtoshi R."/>
            <person name="Moran D.A.P."/>
            <person name="Shinohara A."/>
            <person name="Yoshida Y."/>
            <person name="Fujiwara M."/>
            <person name="Mori M."/>
            <person name="Tomita M."/>
            <person name="Arakawa K."/>
        </authorList>
    </citation>
    <scope>NUCLEOTIDE SEQUENCE [LARGE SCALE GENOMIC DNA]</scope>
</reference>
<feature type="compositionally biased region" description="Polar residues" evidence="1">
    <location>
        <begin position="17"/>
        <end position="36"/>
    </location>
</feature>
<evidence type="ECO:0000256" key="1">
    <source>
        <dbReference type="SAM" id="MobiDB-lite"/>
    </source>
</evidence>
<accession>A0A4Y2V2Z0</accession>
<protein>
    <submittedName>
        <fullName evidence="2">Uncharacterized protein</fullName>
    </submittedName>
</protein>